<dbReference type="EMBL" id="CH473953">
    <property type="protein sequence ID" value="EDM11801.1"/>
    <property type="molecule type" value="Genomic_DNA"/>
</dbReference>
<proteinExistence type="predicted"/>
<evidence type="ECO:0000313" key="2">
    <source>
        <dbReference type="Proteomes" id="UP000234681"/>
    </source>
</evidence>
<evidence type="ECO:0000313" key="1">
    <source>
        <dbReference type="EMBL" id="EDM11801.1"/>
    </source>
</evidence>
<dbReference type="AlphaFoldDB" id="A6HX70"/>
<reference evidence="2" key="1">
    <citation type="submission" date="2005-09" db="EMBL/GenBank/DDBJ databases">
        <authorList>
            <person name="Mural R.J."/>
            <person name="Li P.W."/>
            <person name="Adams M.D."/>
            <person name="Amanatides P.G."/>
            <person name="Baden-Tillson H."/>
            <person name="Barnstead M."/>
            <person name="Chin S.H."/>
            <person name="Dew I."/>
            <person name="Evans C.A."/>
            <person name="Ferriera S."/>
            <person name="Flanigan M."/>
            <person name="Fosler C."/>
            <person name="Glodek A."/>
            <person name="Gu Z."/>
            <person name="Holt R.A."/>
            <person name="Jennings D."/>
            <person name="Kraft C.L."/>
            <person name="Lu F."/>
            <person name="Nguyen T."/>
            <person name="Nusskern D.R."/>
            <person name="Pfannkoch C.M."/>
            <person name="Sitter C."/>
            <person name="Sutton G.G."/>
            <person name="Venter J.C."/>
            <person name="Wang Z."/>
            <person name="Woodage T."/>
            <person name="Zheng X.H."/>
            <person name="Zhong F."/>
        </authorList>
    </citation>
    <scope>NUCLEOTIDE SEQUENCE [LARGE SCALE GENOMIC DNA]</scope>
    <source>
        <strain>BN</strain>
        <strain evidence="2">Sprague-Dawley</strain>
    </source>
</reference>
<accession>A6HX70</accession>
<name>A6HX70_RAT</name>
<protein>
    <submittedName>
        <fullName evidence="1">RCG48198</fullName>
    </submittedName>
</protein>
<gene>
    <name evidence="1" type="ORF">rCG_48198</name>
</gene>
<dbReference type="Proteomes" id="UP000234681">
    <property type="component" value="Chromosome 1"/>
</dbReference>
<sequence length="49" mass="5286">MPSCQDGSMGCEIPPNSLIFSFANMMERACEILEVHSAVVAEARDTCGH</sequence>
<organism evidence="1 2">
    <name type="scientific">Rattus norvegicus</name>
    <name type="common">Rat</name>
    <dbReference type="NCBI Taxonomy" id="10116"/>
    <lineage>
        <taxon>Eukaryota</taxon>
        <taxon>Metazoa</taxon>
        <taxon>Chordata</taxon>
        <taxon>Craniata</taxon>
        <taxon>Vertebrata</taxon>
        <taxon>Euteleostomi</taxon>
        <taxon>Mammalia</taxon>
        <taxon>Eutheria</taxon>
        <taxon>Euarchontoglires</taxon>
        <taxon>Glires</taxon>
        <taxon>Rodentia</taxon>
        <taxon>Myomorpha</taxon>
        <taxon>Muroidea</taxon>
        <taxon>Muridae</taxon>
        <taxon>Murinae</taxon>
        <taxon>Rattus</taxon>
    </lineage>
</organism>